<dbReference type="InterPro" id="IPR029062">
    <property type="entry name" value="Class_I_gatase-like"/>
</dbReference>
<comment type="similarity">
    <text evidence="1">Belongs to the peptidase C56 family.</text>
</comment>
<dbReference type="GO" id="GO:0006508">
    <property type="term" value="P:proteolysis"/>
    <property type="evidence" value="ECO:0007669"/>
    <property type="project" value="UniProtKB-KW"/>
</dbReference>
<dbReference type="InterPro" id="IPR002818">
    <property type="entry name" value="DJ-1/PfpI"/>
</dbReference>
<protein>
    <submittedName>
        <fullName evidence="3">Protease I</fullName>
        <ecNumber evidence="3">3.2.-.-</ecNumber>
    </submittedName>
</protein>
<name>A0ABX2S2G9_9ACTN</name>
<keyword evidence="3" id="KW-0645">Protease</keyword>
<evidence type="ECO:0000313" key="3">
    <source>
        <dbReference type="EMBL" id="NYH83810.1"/>
    </source>
</evidence>
<dbReference type="CDD" id="cd03134">
    <property type="entry name" value="GATase1_PfpI_like"/>
    <property type="match status" value="1"/>
</dbReference>
<comment type="caution">
    <text evidence="3">The sequence shown here is derived from an EMBL/GenBank/DDBJ whole genome shotgun (WGS) entry which is preliminary data.</text>
</comment>
<dbReference type="SUPFAM" id="SSF52317">
    <property type="entry name" value="Class I glutamine amidotransferase-like"/>
    <property type="match status" value="1"/>
</dbReference>
<organism evidence="3 4">
    <name type="scientific">Actinopolymorpha cephalotaxi</name>
    <dbReference type="NCBI Taxonomy" id="504797"/>
    <lineage>
        <taxon>Bacteria</taxon>
        <taxon>Bacillati</taxon>
        <taxon>Actinomycetota</taxon>
        <taxon>Actinomycetes</taxon>
        <taxon>Propionibacteriales</taxon>
        <taxon>Actinopolymorphaceae</taxon>
        <taxon>Actinopolymorpha</taxon>
    </lineage>
</organism>
<dbReference type="PANTHER" id="PTHR42733:SF12">
    <property type="entry name" value="PROTEINASE"/>
    <property type="match status" value="1"/>
</dbReference>
<dbReference type="GO" id="GO:0016798">
    <property type="term" value="F:hydrolase activity, acting on glycosyl bonds"/>
    <property type="evidence" value="ECO:0007669"/>
    <property type="project" value="UniProtKB-KW"/>
</dbReference>
<dbReference type="PANTHER" id="PTHR42733">
    <property type="entry name" value="DJ-1 PROTEIN"/>
    <property type="match status" value="1"/>
</dbReference>
<gene>
    <name evidence="3" type="ORF">FHR37_002661</name>
</gene>
<dbReference type="Gene3D" id="3.40.50.880">
    <property type="match status" value="1"/>
</dbReference>
<keyword evidence="3" id="KW-0378">Hydrolase</keyword>
<dbReference type="GO" id="GO:0008233">
    <property type="term" value="F:peptidase activity"/>
    <property type="evidence" value="ECO:0007669"/>
    <property type="project" value="UniProtKB-KW"/>
</dbReference>
<keyword evidence="4" id="KW-1185">Reference proteome</keyword>
<dbReference type="InterPro" id="IPR006286">
    <property type="entry name" value="C56_PfpI-like"/>
</dbReference>
<dbReference type="EC" id="3.2.-.-" evidence="3"/>
<evidence type="ECO:0000313" key="4">
    <source>
        <dbReference type="Proteomes" id="UP000533017"/>
    </source>
</evidence>
<feature type="domain" description="DJ-1/PfpI" evidence="2">
    <location>
        <begin position="39"/>
        <end position="208"/>
    </location>
</feature>
<sequence>MQALVRKCPVWLRGIRGREHPTRVTVRKVETMDYPLNNKTVAFVATDGVERVELEQPRGALYGAGARSEILSIHPGEIQARQFDLNPAGTFPVDRLLADASADDYDALVLPGGTMNPDQLRMNKDAVAFVKAFVESGKPIGVICHGPWTLVEADAVRGRRMTSWPSLRTDLRNAGAEVVDEEVVIDGQLTSSRSPADLPAFCAAIVDQFARAPSRAA</sequence>
<dbReference type="Pfam" id="PF01965">
    <property type="entry name" value="DJ-1_PfpI"/>
    <property type="match status" value="1"/>
</dbReference>
<evidence type="ECO:0000259" key="2">
    <source>
        <dbReference type="Pfam" id="PF01965"/>
    </source>
</evidence>
<dbReference type="PROSITE" id="PS51276">
    <property type="entry name" value="PEPTIDASE_C56_PFPI"/>
    <property type="match status" value="1"/>
</dbReference>
<reference evidence="3 4" key="1">
    <citation type="submission" date="2020-07" db="EMBL/GenBank/DDBJ databases">
        <title>Sequencing the genomes of 1000 actinobacteria strains.</title>
        <authorList>
            <person name="Klenk H.-P."/>
        </authorList>
    </citation>
    <scope>NUCLEOTIDE SEQUENCE [LARGE SCALE GENOMIC DNA]</scope>
    <source>
        <strain evidence="3 4">DSM 45117</strain>
    </source>
</reference>
<dbReference type="Proteomes" id="UP000533017">
    <property type="component" value="Unassembled WGS sequence"/>
</dbReference>
<accession>A0ABX2S2G9</accession>
<dbReference type="EMBL" id="JACBZA010000001">
    <property type="protein sequence ID" value="NYH83810.1"/>
    <property type="molecule type" value="Genomic_DNA"/>
</dbReference>
<keyword evidence="3" id="KW-0326">Glycosidase</keyword>
<evidence type="ECO:0000256" key="1">
    <source>
        <dbReference type="ARBA" id="ARBA00008542"/>
    </source>
</evidence>
<dbReference type="RefSeq" id="WP_237768751.1">
    <property type="nucleotide sequence ID" value="NZ_FOOI01000006.1"/>
</dbReference>
<proteinExistence type="inferred from homology"/>
<dbReference type="NCBIfam" id="TIGR01382">
    <property type="entry name" value="PfpI"/>
    <property type="match status" value="1"/>
</dbReference>